<dbReference type="KEGG" id="tak:Tharo_2612"/>
<feature type="compositionally biased region" description="Basic residues" evidence="1">
    <location>
        <begin position="112"/>
        <end position="123"/>
    </location>
</feature>
<organism evidence="2 3">
    <name type="scientific">Thauera aromatica K172</name>
    <dbReference type="NCBI Taxonomy" id="44139"/>
    <lineage>
        <taxon>Bacteria</taxon>
        <taxon>Pseudomonadati</taxon>
        <taxon>Pseudomonadota</taxon>
        <taxon>Betaproteobacteria</taxon>
        <taxon>Rhodocyclales</taxon>
        <taxon>Zoogloeaceae</taxon>
        <taxon>Thauera</taxon>
    </lineage>
</organism>
<evidence type="ECO:0000256" key="1">
    <source>
        <dbReference type="SAM" id="MobiDB-lite"/>
    </source>
</evidence>
<name>A0A2R4BQ88_THAAR</name>
<sequence>MSIQPPLRRSTQDYSCAPRACMHSSTYHHQEFIVKTAHHTSKCNALFFFVRQDFARTVWQSCSAQRRCQAHSKAAPLSCGLRRSGLPPLFAVGLSSAARLSTSCRSRQPNPGKRRISGWRRYRTPSSQSA</sequence>
<dbReference type="Proteomes" id="UP000241885">
    <property type="component" value="Chromosome"/>
</dbReference>
<evidence type="ECO:0000313" key="2">
    <source>
        <dbReference type="EMBL" id="AVR89506.1"/>
    </source>
</evidence>
<reference evidence="2 3" key="1">
    <citation type="submission" date="2018-03" db="EMBL/GenBank/DDBJ databases">
        <title>Complete genome sequence of Thauera aromatica, a model organism for studying aromatic compound degradation under denitrifying conditions.</title>
        <authorList>
            <person name="Lo H.-Y."/>
            <person name="Goris T."/>
            <person name="Boll M."/>
            <person name="Mueller J.A."/>
        </authorList>
    </citation>
    <scope>NUCLEOTIDE SEQUENCE [LARGE SCALE GENOMIC DNA]</scope>
    <source>
        <strain evidence="2 3">K172</strain>
    </source>
</reference>
<evidence type="ECO:0000313" key="3">
    <source>
        <dbReference type="Proteomes" id="UP000241885"/>
    </source>
</evidence>
<dbReference type="AlphaFoldDB" id="A0A2R4BQ88"/>
<gene>
    <name evidence="2" type="ORF">Tharo_2612</name>
</gene>
<proteinExistence type="predicted"/>
<feature type="region of interest" description="Disordered" evidence="1">
    <location>
        <begin position="102"/>
        <end position="130"/>
    </location>
</feature>
<dbReference type="EMBL" id="CP028339">
    <property type="protein sequence ID" value="AVR89506.1"/>
    <property type="molecule type" value="Genomic_DNA"/>
</dbReference>
<accession>A0A2R4BQ88</accession>
<protein>
    <submittedName>
        <fullName evidence="2">Uncharacterized protein</fullName>
    </submittedName>
</protein>
<keyword evidence="3" id="KW-1185">Reference proteome</keyword>